<dbReference type="PANTHER" id="PTHR43201">
    <property type="entry name" value="ACYL-COA SYNTHETASE"/>
    <property type="match status" value="1"/>
</dbReference>
<organism evidence="4 5">
    <name type="scientific">Sphingomonas rustica</name>
    <dbReference type="NCBI Taxonomy" id="3103142"/>
    <lineage>
        <taxon>Bacteria</taxon>
        <taxon>Pseudomonadati</taxon>
        <taxon>Pseudomonadota</taxon>
        <taxon>Alphaproteobacteria</taxon>
        <taxon>Sphingomonadales</taxon>
        <taxon>Sphingomonadaceae</taxon>
        <taxon>Sphingomonas</taxon>
    </lineage>
</organism>
<accession>A0ABV0B841</accession>
<dbReference type="RefSeq" id="WP_346245224.1">
    <property type="nucleotide sequence ID" value="NZ_JBDIZK010000002.1"/>
</dbReference>
<dbReference type="EMBL" id="JBDIZK010000002">
    <property type="protein sequence ID" value="MEN3746215.1"/>
    <property type="molecule type" value="Genomic_DNA"/>
</dbReference>
<dbReference type="Gene3D" id="3.40.50.12780">
    <property type="entry name" value="N-terminal domain of ligase-like"/>
    <property type="match status" value="1"/>
</dbReference>
<reference evidence="4 5" key="1">
    <citation type="submission" date="2024-05" db="EMBL/GenBank/DDBJ databases">
        <title>Sphingomonas sp. HF-S3 16S ribosomal RNA gene Genome sequencing and assembly.</title>
        <authorList>
            <person name="Lee H."/>
        </authorList>
    </citation>
    <scope>NUCLEOTIDE SEQUENCE [LARGE SCALE GENOMIC DNA]</scope>
    <source>
        <strain evidence="4 5">HF-S3</strain>
    </source>
</reference>
<protein>
    <submittedName>
        <fullName evidence="4">AMP-binding protein</fullName>
    </submittedName>
</protein>
<dbReference type="Pfam" id="PF00501">
    <property type="entry name" value="AMP-binding"/>
    <property type="match status" value="1"/>
</dbReference>
<dbReference type="InterPro" id="IPR020845">
    <property type="entry name" value="AMP-binding_CS"/>
</dbReference>
<dbReference type="InterPro" id="IPR042099">
    <property type="entry name" value="ANL_N_sf"/>
</dbReference>
<dbReference type="CDD" id="cd05941">
    <property type="entry name" value="MCS"/>
    <property type="match status" value="1"/>
</dbReference>
<comment type="similarity">
    <text evidence="1">Belongs to the ATP-dependent AMP-binding enzyme family.</text>
</comment>
<dbReference type="PANTHER" id="PTHR43201:SF8">
    <property type="entry name" value="ACYL-COA SYNTHETASE FAMILY MEMBER 3"/>
    <property type="match status" value="1"/>
</dbReference>
<dbReference type="InterPro" id="IPR045851">
    <property type="entry name" value="AMP-bd_C_sf"/>
</dbReference>
<dbReference type="Pfam" id="PF13193">
    <property type="entry name" value="AMP-binding_C"/>
    <property type="match status" value="1"/>
</dbReference>
<sequence length="489" mass="51964">MTDMTASFWTRVSGRLSEARSVVLSAGDRTLNGPELLAEVERWAGMLAGLGIGKGDRVAVQAGKSLDLVLLYLAALRIGAIYLPLNTGYTDQEITYFVGNADPVLLVRDDAREPLAGVQVRAISDLATFAAGTPPPAPAHDATADDLAAIVYTSGTTGVSKGAMISHGNLLANAEALVATWELAPADRLLHALPLFHIHGLFVALNTMLLAGGRTDLIPEFNPKAVLAGLSQATLFMGVPTYYTRLLAESGLDAESVSGVRAFICGSAPLTPQTFEAFEARTGHRILERYGMSECGIIASNPLRGERIAGSVGRPLPGFDARIANGEAIGVLEVRGPSVFGGYWRMPEKTRQEFRDDGYFVTGDVATIDPHGVIRIVGRDKDMIISGGLNVYPKEIEERINDLPGVVESAVIGLPHADFGEAVAAVVHARSPEDFDGAALIATLRGELAGFKLPKAVFVVPELPRNTMGKVQKAALRARYSSHFSAEGR</sequence>
<dbReference type="PROSITE" id="PS00455">
    <property type="entry name" value="AMP_BINDING"/>
    <property type="match status" value="1"/>
</dbReference>
<dbReference type="Gene3D" id="3.30.300.30">
    <property type="match status" value="1"/>
</dbReference>
<dbReference type="InterPro" id="IPR000873">
    <property type="entry name" value="AMP-dep_synth/lig_dom"/>
</dbReference>
<dbReference type="Proteomes" id="UP001427805">
    <property type="component" value="Unassembled WGS sequence"/>
</dbReference>
<evidence type="ECO:0000313" key="5">
    <source>
        <dbReference type="Proteomes" id="UP001427805"/>
    </source>
</evidence>
<name>A0ABV0B841_9SPHN</name>
<comment type="caution">
    <text evidence="4">The sequence shown here is derived from an EMBL/GenBank/DDBJ whole genome shotgun (WGS) entry which is preliminary data.</text>
</comment>
<dbReference type="InterPro" id="IPR025110">
    <property type="entry name" value="AMP-bd_C"/>
</dbReference>
<gene>
    <name evidence="4" type="ORF">TPR58_03470</name>
</gene>
<keyword evidence="5" id="KW-1185">Reference proteome</keyword>
<dbReference type="SUPFAM" id="SSF56801">
    <property type="entry name" value="Acetyl-CoA synthetase-like"/>
    <property type="match status" value="1"/>
</dbReference>
<feature type="domain" description="AMP-dependent synthetase/ligase" evidence="2">
    <location>
        <begin position="22"/>
        <end position="344"/>
    </location>
</feature>
<evidence type="ECO:0000259" key="2">
    <source>
        <dbReference type="Pfam" id="PF00501"/>
    </source>
</evidence>
<feature type="domain" description="AMP-binding enzyme C-terminal" evidence="3">
    <location>
        <begin position="395"/>
        <end position="470"/>
    </location>
</feature>
<dbReference type="NCBIfam" id="NF005702">
    <property type="entry name" value="PRK07514.1"/>
    <property type="match status" value="1"/>
</dbReference>
<evidence type="ECO:0000313" key="4">
    <source>
        <dbReference type="EMBL" id="MEN3746215.1"/>
    </source>
</evidence>
<proteinExistence type="inferred from homology"/>
<evidence type="ECO:0000259" key="3">
    <source>
        <dbReference type="Pfam" id="PF13193"/>
    </source>
</evidence>
<evidence type="ECO:0000256" key="1">
    <source>
        <dbReference type="ARBA" id="ARBA00006432"/>
    </source>
</evidence>